<dbReference type="GO" id="GO:0006310">
    <property type="term" value="P:DNA recombination"/>
    <property type="evidence" value="ECO:0007669"/>
    <property type="project" value="UniProtKB-KW"/>
</dbReference>
<dbReference type="AlphaFoldDB" id="A0AAV3XIM1"/>
<reference evidence="7" key="1">
    <citation type="submission" date="2019-10" db="EMBL/GenBank/DDBJ databases">
        <title>Draft genome sequece of Microseira wollei NIES-4236.</title>
        <authorList>
            <person name="Yamaguchi H."/>
            <person name="Suzuki S."/>
            <person name="Kawachi M."/>
        </authorList>
    </citation>
    <scope>NUCLEOTIDE SEQUENCE</scope>
    <source>
        <strain evidence="7">NIES-4236</strain>
    </source>
</reference>
<keyword evidence="8" id="KW-1185">Reference proteome</keyword>
<comment type="caution">
    <text evidence="7">The sequence shown here is derived from an EMBL/GenBank/DDBJ whole genome shotgun (WGS) entry which is preliminary data.</text>
</comment>
<proteinExistence type="inferred from homology"/>
<name>A0AAV3XIM1_9CYAN</name>
<keyword evidence="2" id="KW-0815">Transposition</keyword>
<comment type="similarity">
    <text evidence="1">In the C-terminal section; belongs to the transposase 35 family.</text>
</comment>
<feature type="domain" description="Probable transposase IS891/IS1136/IS1341" evidence="5">
    <location>
        <begin position="204"/>
        <end position="320"/>
    </location>
</feature>
<keyword evidence="4" id="KW-0233">DNA recombination</keyword>
<evidence type="ECO:0000256" key="3">
    <source>
        <dbReference type="ARBA" id="ARBA00023125"/>
    </source>
</evidence>
<gene>
    <name evidence="7" type="ORF">MiSe_65640</name>
</gene>
<evidence type="ECO:0000256" key="2">
    <source>
        <dbReference type="ARBA" id="ARBA00022578"/>
    </source>
</evidence>
<dbReference type="NCBIfam" id="NF040570">
    <property type="entry name" value="guided_TnpB"/>
    <property type="match status" value="1"/>
</dbReference>
<accession>A0AAV3XIM1</accession>
<evidence type="ECO:0000256" key="1">
    <source>
        <dbReference type="ARBA" id="ARBA00008761"/>
    </source>
</evidence>
<organism evidence="7 8">
    <name type="scientific">Microseira wollei NIES-4236</name>
    <dbReference type="NCBI Taxonomy" id="2530354"/>
    <lineage>
        <taxon>Bacteria</taxon>
        <taxon>Bacillati</taxon>
        <taxon>Cyanobacteriota</taxon>
        <taxon>Cyanophyceae</taxon>
        <taxon>Oscillatoriophycideae</taxon>
        <taxon>Aerosakkonematales</taxon>
        <taxon>Aerosakkonemataceae</taxon>
        <taxon>Microseira</taxon>
    </lineage>
</organism>
<evidence type="ECO:0000256" key="4">
    <source>
        <dbReference type="ARBA" id="ARBA00023172"/>
    </source>
</evidence>
<keyword evidence="3" id="KW-0238">DNA-binding</keyword>
<evidence type="ECO:0000259" key="5">
    <source>
        <dbReference type="Pfam" id="PF01385"/>
    </source>
</evidence>
<dbReference type="Pfam" id="PF07282">
    <property type="entry name" value="Cas12f1-like_TNB"/>
    <property type="match status" value="1"/>
</dbReference>
<dbReference type="GO" id="GO:0032196">
    <property type="term" value="P:transposition"/>
    <property type="evidence" value="ECO:0007669"/>
    <property type="project" value="UniProtKB-KW"/>
</dbReference>
<dbReference type="InterPro" id="IPR010095">
    <property type="entry name" value="Cas12f1-like_TNB"/>
</dbReference>
<feature type="domain" description="Cas12f1-like TNB" evidence="6">
    <location>
        <begin position="351"/>
        <end position="416"/>
    </location>
</feature>
<dbReference type="Pfam" id="PF01385">
    <property type="entry name" value="OrfB_IS605"/>
    <property type="match status" value="1"/>
</dbReference>
<evidence type="ECO:0000259" key="6">
    <source>
        <dbReference type="Pfam" id="PF07282"/>
    </source>
</evidence>
<dbReference type="InterPro" id="IPR001959">
    <property type="entry name" value="Transposase"/>
</dbReference>
<dbReference type="EMBL" id="BLAY01000133">
    <property type="protein sequence ID" value="GET41750.1"/>
    <property type="molecule type" value="Genomic_DNA"/>
</dbReference>
<evidence type="ECO:0000313" key="7">
    <source>
        <dbReference type="EMBL" id="GET41750.1"/>
    </source>
</evidence>
<evidence type="ECO:0000313" key="8">
    <source>
        <dbReference type="Proteomes" id="UP001050975"/>
    </source>
</evidence>
<dbReference type="Proteomes" id="UP001050975">
    <property type="component" value="Unassembled WGS sequence"/>
</dbReference>
<protein>
    <submittedName>
        <fullName evidence="7">Transposase, IS605 OrfB family protein</fullName>
    </submittedName>
</protein>
<sequence length="487" mass="54841">MSQWLITLRKHRNYALKQREQGFNTNNSHCDEAIAYAWGSYCDNSSRIEYGSCCPLTCPVLKHGVIPLDLELALKSSKGTLKWDNASGIQMKVTTRLRHQNPFFARVDSTVLQRNLAKLDTAFNNFWKHGRGFPKYLRRLDSFEYTPGRVKLISSRERYAVVYIPGIGNVKMYNSRDFSLVKDIRTCTVKRTGGYWFISMLVEVPYELPEPLPIEQAKSVVGIDVGINKLVAISDGSFVENIRPTTNHRTARRLTMRQRAISRKRSGSKNQVKAYQNLSRTQYKLSQKRAGYNWQAAGRIVKTADVIGRESLNIKGMVKRAKPKHDGFGGYLKNGASAKSGLNQVIIDCGWGDLFNKISWLAAKSGKPVIAVDPKYSSQVCPKCGHVERANRSGEKFICINCGYAAHADTKAAREIVKRVGLVFPKKLKKTRAEDCGKVTPVKISTPQGVESRNHAYESSHIQLSLFDLVEYTTIDSRKSRSYGKNS</sequence>
<dbReference type="GO" id="GO:0003677">
    <property type="term" value="F:DNA binding"/>
    <property type="evidence" value="ECO:0007669"/>
    <property type="project" value="UniProtKB-KW"/>
</dbReference>